<protein>
    <recommendedName>
        <fullName evidence="4">BZIP domain-containing protein</fullName>
    </recommendedName>
</protein>
<dbReference type="OrthoDB" id="4161589at2759"/>
<dbReference type="RefSeq" id="XP_016211248.1">
    <property type="nucleotide sequence ID" value="XM_016360876.1"/>
</dbReference>
<dbReference type="VEuPathDB" id="FungiDB:PV09_07147"/>
<name>A0A0D2AQF2_9PEZI</name>
<dbReference type="InParanoid" id="A0A0D2AQF2"/>
<reference evidence="2 3" key="1">
    <citation type="submission" date="2015-01" db="EMBL/GenBank/DDBJ databases">
        <title>The Genome Sequence of Ochroconis gallopava CBS43764.</title>
        <authorList>
            <consortium name="The Broad Institute Genomics Platform"/>
            <person name="Cuomo C."/>
            <person name="de Hoog S."/>
            <person name="Gorbushina A."/>
            <person name="Stielow B."/>
            <person name="Teixiera M."/>
            <person name="Abouelleil A."/>
            <person name="Chapman S.B."/>
            <person name="Priest M."/>
            <person name="Young S.K."/>
            <person name="Wortman J."/>
            <person name="Nusbaum C."/>
            <person name="Birren B."/>
        </authorList>
    </citation>
    <scope>NUCLEOTIDE SEQUENCE [LARGE SCALE GENOMIC DNA]</scope>
    <source>
        <strain evidence="2 3">CBS 43764</strain>
    </source>
</reference>
<evidence type="ECO:0000313" key="2">
    <source>
        <dbReference type="EMBL" id="KIW01379.1"/>
    </source>
</evidence>
<dbReference type="Proteomes" id="UP000053259">
    <property type="component" value="Unassembled WGS sequence"/>
</dbReference>
<keyword evidence="3" id="KW-1185">Reference proteome</keyword>
<dbReference type="PANTHER" id="PTHR37012:SF2">
    <property type="entry name" value="BZIP DOMAIN-CONTAINING PROTEIN-RELATED"/>
    <property type="match status" value="1"/>
</dbReference>
<dbReference type="GeneID" id="27315120"/>
<evidence type="ECO:0000256" key="1">
    <source>
        <dbReference type="SAM" id="MobiDB-lite"/>
    </source>
</evidence>
<organism evidence="2 3">
    <name type="scientific">Verruconis gallopava</name>
    <dbReference type="NCBI Taxonomy" id="253628"/>
    <lineage>
        <taxon>Eukaryota</taxon>
        <taxon>Fungi</taxon>
        <taxon>Dikarya</taxon>
        <taxon>Ascomycota</taxon>
        <taxon>Pezizomycotina</taxon>
        <taxon>Dothideomycetes</taxon>
        <taxon>Pleosporomycetidae</taxon>
        <taxon>Venturiales</taxon>
        <taxon>Sympoventuriaceae</taxon>
        <taxon>Verruconis</taxon>
    </lineage>
</organism>
<dbReference type="HOGENOM" id="CLU_060985_0_0_1"/>
<dbReference type="Pfam" id="PF11905">
    <property type="entry name" value="DUF3425"/>
    <property type="match status" value="1"/>
</dbReference>
<dbReference type="EMBL" id="KN847555">
    <property type="protein sequence ID" value="KIW01379.1"/>
    <property type="molecule type" value="Genomic_DNA"/>
</dbReference>
<proteinExistence type="predicted"/>
<evidence type="ECO:0008006" key="4">
    <source>
        <dbReference type="Google" id="ProtNLM"/>
    </source>
</evidence>
<feature type="region of interest" description="Disordered" evidence="1">
    <location>
        <begin position="85"/>
        <end position="118"/>
    </location>
</feature>
<dbReference type="PANTHER" id="PTHR37012">
    <property type="entry name" value="B-ZIP TRANSCRIPTION FACTOR (EUROFUNG)-RELATED"/>
    <property type="match status" value="1"/>
</dbReference>
<evidence type="ECO:0000313" key="3">
    <source>
        <dbReference type="Proteomes" id="UP000053259"/>
    </source>
</evidence>
<dbReference type="AlphaFoldDB" id="A0A0D2AQF2"/>
<feature type="compositionally biased region" description="Polar residues" evidence="1">
    <location>
        <begin position="86"/>
        <end position="97"/>
    </location>
</feature>
<accession>A0A0D2AQF2</accession>
<dbReference type="InterPro" id="IPR021833">
    <property type="entry name" value="DUF3425"/>
</dbReference>
<sequence>MSKRGAKAAAPMEETTEKRSKPRVRSDAQLARKRSIDRVHHQAKRVREKNQLDNIEDGTSQIQQTIQKLAEEIHQLNLVIRGGSGSPSVYNPSSQPPSLAGADNYTTPSEFESVEDPLGDAGPLSDASYRYSMVPNSCCIDGVPCPVHQPAQSLQPVMSTGMYSTQDAMADWARADYVSVACRCGIHHQTESDCFELATYSFLLRSHKGLSRGDEGVRALPRWPSIVNMLLFHDDNPISATLNSVFKRNHIMHNLPTTVAAYLMMFLFLRWRAHPDTAAYQSLPPWLLPTTVQTSIPHPLSIDFMPWPAIRDHLTQNQGKDPRQTVKLYMEHVRFNWPESRTFLARNVKNEVVLDAEFVAATYKLENWSLSKAWAEEFPLLTHLVKPQDT</sequence>
<feature type="region of interest" description="Disordered" evidence="1">
    <location>
        <begin position="1"/>
        <end position="46"/>
    </location>
</feature>
<gene>
    <name evidence="2" type="ORF">PV09_07147</name>
</gene>